<comment type="caution">
    <text evidence="2">The sequence shown here is derived from an EMBL/GenBank/DDBJ whole genome shotgun (WGS) entry which is preliminary data.</text>
</comment>
<dbReference type="InterPro" id="IPR041588">
    <property type="entry name" value="Integrase_H2C2"/>
</dbReference>
<dbReference type="Gene3D" id="1.10.340.70">
    <property type="match status" value="1"/>
</dbReference>
<evidence type="ECO:0000313" key="2">
    <source>
        <dbReference type="EMBL" id="KAH9322579.1"/>
    </source>
</evidence>
<dbReference type="AlphaFoldDB" id="A0AA38LFJ3"/>
<dbReference type="Proteomes" id="UP000824469">
    <property type="component" value="Unassembled WGS sequence"/>
</dbReference>
<evidence type="ECO:0000313" key="3">
    <source>
        <dbReference type="Proteomes" id="UP000824469"/>
    </source>
</evidence>
<organism evidence="2 3">
    <name type="scientific">Taxus chinensis</name>
    <name type="common">Chinese yew</name>
    <name type="synonym">Taxus wallichiana var. chinensis</name>
    <dbReference type="NCBI Taxonomy" id="29808"/>
    <lineage>
        <taxon>Eukaryota</taxon>
        <taxon>Viridiplantae</taxon>
        <taxon>Streptophyta</taxon>
        <taxon>Embryophyta</taxon>
        <taxon>Tracheophyta</taxon>
        <taxon>Spermatophyta</taxon>
        <taxon>Pinopsida</taxon>
        <taxon>Pinidae</taxon>
        <taxon>Conifers II</taxon>
        <taxon>Cupressales</taxon>
        <taxon>Taxaceae</taxon>
        <taxon>Taxus</taxon>
    </lineage>
</organism>
<name>A0AA38LFJ3_TAXCH</name>
<evidence type="ECO:0000259" key="1">
    <source>
        <dbReference type="Pfam" id="PF17921"/>
    </source>
</evidence>
<feature type="domain" description="Integrase zinc-binding" evidence="1">
    <location>
        <begin position="2"/>
        <end position="49"/>
    </location>
</feature>
<proteinExistence type="predicted"/>
<accession>A0AA38LFJ3</accession>
<sequence>MLEEFHNGLSGGHYSARTTTTKIMQVGYYWLNLFKDAHLWVRKCKECALFAGKTEVGSSPFASHS</sequence>
<protein>
    <recommendedName>
        <fullName evidence="1">Integrase zinc-binding domain-containing protein</fullName>
    </recommendedName>
</protein>
<dbReference type="EMBL" id="JAHRHJ020000003">
    <property type="protein sequence ID" value="KAH9322579.1"/>
    <property type="molecule type" value="Genomic_DNA"/>
</dbReference>
<gene>
    <name evidence="2" type="ORF">KI387_017218</name>
</gene>
<feature type="non-terminal residue" evidence="2">
    <location>
        <position position="65"/>
    </location>
</feature>
<dbReference type="Pfam" id="PF17921">
    <property type="entry name" value="Integrase_H2C2"/>
    <property type="match status" value="1"/>
</dbReference>
<keyword evidence="3" id="KW-1185">Reference proteome</keyword>
<reference evidence="2 3" key="1">
    <citation type="journal article" date="2021" name="Nat. Plants">
        <title>The Taxus genome provides insights into paclitaxel biosynthesis.</title>
        <authorList>
            <person name="Xiong X."/>
            <person name="Gou J."/>
            <person name="Liao Q."/>
            <person name="Li Y."/>
            <person name="Zhou Q."/>
            <person name="Bi G."/>
            <person name="Li C."/>
            <person name="Du R."/>
            <person name="Wang X."/>
            <person name="Sun T."/>
            <person name="Guo L."/>
            <person name="Liang H."/>
            <person name="Lu P."/>
            <person name="Wu Y."/>
            <person name="Zhang Z."/>
            <person name="Ro D.K."/>
            <person name="Shang Y."/>
            <person name="Huang S."/>
            <person name="Yan J."/>
        </authorList>
    </citation>
    <scope>NUCLEOTIDE SEQUENCE [LARGE SCALE GENOMIC DNA]</scope>
    <source>
        <strain evidence="2">Ta-2019</strain>
    </source>
</reference>